<dbReference type="GO" id="GO:0005524">
    <property type="term" value="F:ATP binding"/>
    <property type="evidence" value="ECO:0007669"/>
    <property type="project" value="InterPro"/>
</dbReference>
<feature type="compositionally biased region" description="Low complexity" evidence="4">
    <location>
        <begin position="1123"/>
        <end position="1133"/>
    </location>
</feature>
<feature type="compositionally biased region" description="Acidic residues" evidence="4">
    <location>
        <begin position="1081"/>
        <end position="1112"/>
    </location>
</feature>
<dbReference type="OrthoDB" id="4170557at2759"/>
<dbReference type="InterPro" id="IPR027417">
    <property type="entry name" value="P-loop_NTPase"/>
</dbReference>
<protein>
    <recommendedName>
        <fullName evidence="9">Helicase ATP-binding domain-containing protein</fullName>
    </recommendedName>
</protein>
<dbReference type="PROSITE" id="PS51192">
    <property type="entry name" value="HELICASE_ATP_BIND_1"/>
    <property type="match status" value="1"/>
</dbReference>
<reference evidence="7 8" key="1">
    <citation type="submission" date="2015-07" db="EMBL/GenBank/DDBJ databases">
        <title>Emmonsia species relationships and genome sequence.</title>
        <authorList>
            <consortium name="The Broad Institute Genomics Platform"/>
            <person name="Cuomo C.A."/>
            <person name="Munoz J.F."/>
            <person name="Imamovic A."/>
            <person name="Priest M.E."/>
            <person name="Young S."/>
            <person name="Clay O.K."/>
            <person name="McEwen J.G."/>
        </authorList>
    </citation>
    <scope>NUCLEOTIDE SEQUENCE [LARGE SCALE GENOMIC DNA]</scope>
    <source>
        <strain evidence="7 8">UAMH 9510</strain>
    </source>
</reference>
<dbReference type="SMART" id="SM00490">
    <property type="entry name" value="HELICc"/>
    <property type="match status" value="1"/>
</dbReference>
<dbReference type="InterPro" id="IPR014001">
    <property type="entry name" value="Helicase_ATP-bd"/>
</dbReference>
<evidence type="ECO:0000313" key="7">
    <source>
        <dbReference type="EMBL" id="OJD15815.1"/>
    </source>
</evidence>
<dbReference type="GO" id="GO:0016787">
    <property type="term" value="F:hydrolase activity"/>
    <property type="evidence" value="ECO:0007669"/>
    <property type="project" value="UniProtKB-KW"/>
</dbReference>
<dbReference type="Gene3D" id="3.40.50.300">
    <property type="entry name" value="P-loop containing nucleotide triphosphate hydrolases"/>
    <property type="match status" value="1"/>
</dbReference>
<dbReference type="InterPro" id="IPR001650">
    <property type="entry name" value="Helicase_C-like"/>
</dbReference>
<comment type="caution">
    <text evidence="7">The sequence shown here is derived from an EMBL/GenBank/DDBJ whole genome shotgun (WGS) entry which is preliminary data.</text>
</comment>
<dbReference type="STRING" id="1447872.A0A1J9QI33"/>
<evidence type="ECO:0008006" key="9">
    <source>
        <dbReference type="Google" id="ProtNLM"/>
    </source>
</evidence>
<feature type="domain" description="Helicase ATP-binding" evidence="5">
    <location>
        <begin position="365"/>
        <end position="591"/>
    </location>
</feature>
<keyword evidence="1" id="KW-0547">Nucleotide-binding</keyword>
<dbReference type="Gene3D" id="3.40.50.10810">
    <property type="entry name" value="Tandem AAA-ATPase domain"/>
    <property type="match status" value="1"/>
</dbReference>
<dbReference type="SMART" id="SM00487">
    <property type="entry name" value="DEXDc"/>
    <property type="match status" value="1"/>
</dbReference>
<evidence type="ECO:0000256" key="1">
    <source>
        <dbReference type="ARBA" id="ARBA00022741"/>
    </source>
</evidence>
<keyword evidence="2" id="KW-0378">Hydrolase</keyword>
<evidence type="ECO:0000259" key="6">
    <source>
        <dbReference type="PROSITE" id="PS51194"/>
    </source>
</evidence>
<dbReference type="Proteomes" id="UP000182235">
    <property type="component" value="Unassembled WGS sequence"/>
</dbReference>
<sequence>MPLQYPGVYVQDGSWAFINSLSKLCGYIDIPSTREFRQWVAEPEFVTVFTPFADAERDHFGATGTRDKNTKTVEVKRIMRLYRDPVILKRLGSMSNLSEVLGETDAGAMSYLFTIQKLAVEYPKRFPDGIDNAENVFRLICLLKYLLKASGKSRKGKGVQQRDYLAVAPVYYTDDTGTTTTATTAGNPTQGTSGSAGPSPGPALNLDIRPVGLETGGKDTTTNGKWIDPYKIIQSSIEKGILKTNLDLPPLTNKELSALVEELSVDSENISSVQNQNRPRPEIQLANRILTAIEDTEDEKGNDAETERIDEEFRSLNKAINAIGATPPSYAAACQYLHLDPDKPVYENIKIQPWQVTGIAWMVQRETASPVPGGILGDECGLGKTIQTLLLICYRAEMGQSPFKPTLLIVPSYLINNWMEEITSKLPHKFTIILYYGKVGLGSTSDPTRQRCTMDTCESIKRLKSLNSNDRASALTVLLTAYTTWRERYYRLDPHHPEPTEKKAANSGTNARATQSSSAASSSSFQFRPSWQDIEFERVILDEGHAAKNPASKTHETIAVVSASNYWIVTATSMANRVTDLRGYMKLLYRPAFGKTAPRPQSGLTAREVYQNSSSDTDLHILDPDLFSSLYSSGHLKSIDAHLALPKIITLIQLRRVKGMTMQISNDKTIEIGEQVPGYMINTVEIPMTLPQLTRYVQIHSSLIPRLKRRGKPSPANPTGTIYDAGIYRRLRLATLSYGFEDLFNSARVKHEGTLAKDIATWRARPEGGLGWFLSRVIQDPAIPYIPRDRKFIASYLVKITPKFPTLTKIVNYVILNNKSKLLVFTLYPASQFLVDMYFNVLGIYVKCIRGGMPLTEHTAIIADFNNPESSLQALLVSLKTGSQGVNLQYDCWNIVFIDIPPNYSMLMQAIGRCYRLGQLRKQNVWILSGKNSFDRYLEGNLVAKLVPQVIAMSSHHCHAPDLGQEPCSASETSSQKSDDMKLHADGLIRQLLGQGESRLSWNDPCDLGLSDEQFQSIKQSFGTVPRYISQKGDELDMKLLTENSEWEDEKDANEGKEGDTGSDGGSERDSKTENKTESEKEGEEESKEEEESQDDTDAKSEEEEEEEEGEEGNERPAKLRRISSWLSSLRPW</sequence>
<feature type="compositionally biased region" description="Basic and acidic residues" evidence="4">
    <location>
        <begin position="493"/>
        <end position="504"/>
    </location>
</feature>
<evidence type="ECO:0000313" key="8">
    <source>
        <dbReference type="Proteomes" id="UP000182235"/>
    </source>
</evidence>
<evidence type="ECO:0000256" key="3">
    <source>
        <dbReference type="ARBA" id="ARBA00022840"/>
    </source>
</evidence>
<feature type="compositionally biased region" description="Polar residues" evidence="4">
    <location>
        <begin position="506"/>
        <end position="515"/>
    </location>
</feature>
<dbReference type="EMBL" id="LGRN01000136">
    <property type="protein sequence ID" value="OJD15815.1"/>
    <property type="molecule type" value="Genomic_DNA"/>
</dbReference>
<evidence type="ECO:0000256" key="4">
    <source>
        <dbReference type="SAM" id="MobiDB-lite"/>
    </source>
</evidence>
<feature type="compositionally biased region" description="Basic and acidic residues" evidence="4">
    <location>
        <begin position="1053"/>
        <end position="1080"/>
    </location>
</feature>
<dbReference type="AlphaFoldDB" id="A0A1J9QI33"/>
<evidence type="ECO:0000259" key="5">
    <source>
        <dbReference type="PROSITE" id="PS51192"/>
    </source>
</evidence>
<dbReference type="InterPro" id="IPR049730">
    <property type="entry name" value="SNF2/RAD54-like_C"/>
</dbReference>
<organism evidence="7 8">
    <name type="scientific">Emergomyces pasteurianus Ep9510</name>
    <dbReference type="NCBI Taxonomy" id="1447872"/>
    <lineage>
        <taxon>Eukaryota</taxon>
        <taxon>Fungi</taxon>
        <taxon>Dikarya</taxon>
        <taxon>Ascomycota</taxon>
        <taxon>Pezizomycotina</taxon>
        <taxon>Eurotiomycetes</taxon>
        <taxon>Eurotiomycetidae</taxon>
        <taxon>Onygenales</taxon>
        <taxon>Ajellomycetaceae</taxon>
        <taxon>Emergomyces</taxon>
    </lineage>
</organism>
<evidence type="ECO:0000256" key="2">
    <source>
        <dbReference type="ARBA" id="ARBA00022801"/>
    </source>
</evidence>
<dbReference type="InterPro" id="IPR000330">
    <property type="entry name" value="SNF2_N"/>
</dbReference>
<name>A0A1J9QI33_9EURO</name>
<feature type="domain" description="Helicase C-terminal" evidence="6">
    <location>
        <begin position="806"/>
        <end position="954"/>
    </location>
</feature>
<dbReference type="InterPro" id="IPR038718">
    <property type="entry name" value="SNF2-like_sf"/>
</dbReference>
<dbReference type="PROSITE" id="PS51194">
    <property type="entry name" value="HELICASE_CTER"/>
    <property type="match status" value="1"/>
</dbReference>
<dbReference type="Pfam" id="PF00271">
    <property type="entry name" value="Helicase_C"/>
    <property type="match status" value="1"/>
</dbReference>
<dbReference type="CDD" id="cd18793">
    <property type="entry name" value="SF2_C_SNF"/>
    <property type="match status" value="1"/>
</dbReference>
<dbReference type="Pfam" id="PF00176">
    <property type="entry name" value="SNF2-rel_dom"/>
    <property type="match status" value="1"/>
</dbReference>
<accession>A0A1J9QI33</accession>
<feature type="region of interest" description="Disordered" evidence="4">
    <location>
        <begin position="178"/>
        <end position="202"/>
    </location>
</feature>
<keyword evidence="3" id="KW-0067">ATP-binding</keyword>
<dbReference type="PANTHER" id="PTHR10799">
    <property type="entry name" value="SNF2/RAD54 HELICASE FAMILY"/>
    <property type="match status" value="1"/>
</dbReference>
<keyword evidence="8" id="KW-1185">Reference proteome</keyword>
<feature type="region of interest" description="Disordered" evidence="4">
    <location>
        <begin position="1044"/>
        <end position="1133"/>
    </location>
</feature>
<feature type="region of interest" description="Disordered" evidence="4">
    <location>
        <begin position="493"/>
        <end position="524"/>
    </location>
</feature>
<proteinExistence type="predicted"/>
<dbReference type="SUPFAM" id="SSF52540">
    <property type="entry name" value="P-loop containing nucleoside triphosphate hydrolases"/>
    <property type="match status" value="2"/>
</dbReference>
<gene>
    <name evidence="7" type="ORF">AJ78_03957</name>
</gene>